<evidence type="ECO:0000313" key="1">
    <source>
        <dbReference type="EMBL" id="ETW75361.1"/>
    </source>
</evidence>
<accession>W4JR67</accession>
<name>W4JR67_HETIT</name>
<proteinExistence type="predicted"/>
<dbReference type="GeneID" id="20671643"/>
<dbReference type="EMBL" id="KI925466">
    <property type="protein sequence ID" value="ETW75361.1"/>
    <property type="molecule type" value="Genomic_DNA"/>
</dbReference>
<evidence type="ECO:0000313" key="2">
    <source>
        <dbReference type="Proteomes" id="UP000030671"/>
    </source>
</evidence>
<dbReference type="HOGENOM" id="CLU_1735790_0_0_1"/>
<dbReference type="Proteomes" id="UP000030671">
    <property type="component" value="Unassembled WGS sequence"/>
</dbReference>
<dbReference type="InParanoid" id="W4JR67"/>
<reference evidence="1 2" key="1">
    <citation type="journal article" date="2012" name="New Phytol.">
        <title>Insight into trade-off between wood decay and parasitism from the genome of a fungal forest pathogen.</title>
        <authorList>
            <person name="Olson A."/>
            <person name="Aerts A."/>
            <person name="Asiegbu F."/>
            <person name="Belbahri L."/>
            <person name="Bouzid O."/>
            <person name="Broberg A."/>
            <person name="Canback B."/>
            <person name="Coutinho P.M."/>
            <person name="Cullen D."/>
            <person name="Dalman K."/>
            <person name="Deflorio G."/>
            <person name="van Diepen L.T."/>
            <person name="Dunand C."/>
            <person name="Duplessis S."/>
            <person name="Durling M."/>
            <person name="Gonthier P."/>
            <person name="Grimwood J."/>
            <person name="Fossdal C.G."/>
            <person name="Hansson D."/>
            <person name="Henrissat B."/>
            <person name="Hietala A."/>
            <person name="Himmelstrand K."/>
            <person name="Hoffmeister D."/>
            <person name="Hogberg N."/>
            <person name="James T.Y."/>
            <person name="Karlsson M."/>
            <person name="Kohler A."/>
            <person name="Kues U."/>
            <person name="Lee Y.H."/>
            <person name="Lin Y.C."/>
            <person name="Lind M."/>
            <person name="Lindquist E."/>
            <person name="Lombard V."/>
            <person name="Lucas S."/>
            <person name="Lunden K."/>
            <person name="Morin E."/>
            <person name="Murat C."/>
            <person name="Park J."/>
            <person name="Raffaello T."/>
            <person name="Rouze P."/>
            <person name="Salamov A."/>
            <person name="Schmutz J."/>
            <person name="Solheim H."/>
            <person name="Stahlberg J."/>
            <person name="Velez H."/>
            <person name="de Vries R.P."/>
            <person name="Wiebenga A."/>
            <person name="Woodward S."/>
            <person name="Yakovlev I."/>
            <person name="Garbelotto M."/>
            <person name="Martin F."/>
            <person name="Grigoriev I.V."/>
            <person name="Stenlid J."/>
        </authorList>
    </citation>
    <scope>NUCLEOTIDE SEQUENCE [LARGE SCALE GENOMIC DNA]</scope>
    <source>
        <strain evidence="1 2">TC 32-1</strain>
    </source>
</reference>
<dbReference type="AlphaFoldDB" id="W4JR67"/>
<gene>
    <name evidence="1" type="ORF">HETIRDRAFT_331280</name>
</gene>
<sequence length="151" mass="17257">VLACDNIGQITYGTSARISGFQSETMIKAVKYERNVIDITHQSWTYLVLINGNITSEAESNNKGDIYMIYKKGKEYLVFLAEQSIKSTKSIKKEAFDGIYLPKHSQVQLYPRPQESWAMQALRIPEEWLGHPRLKIPPNKLLKLAKLSMIP</sequence>
<protein>
    <submittedName>
        <fullName evidence="1">Uncharacterized protein</fullName>
    </submittedName>
</protein>
<organism evidence="1 2">
    <name type="scientific">Heterobasidion irregulare (strain TC 32-1)</name>
    <dbReference type="NCBI Taxonomy" id="747525"/>
    <lineage>
        <taxon>Eukaryota</taxon>
        <taxon>Fungi</taxon>
        <taxon>Dikarya</taxon>
        <taxon>Basidiomycota</taxon>
        <taxon>Agaricomycotina</taxon>
        <taxon>Agaricomycetes</taxon>
        <taxon>Russulales</taxon>
        <taxon>Bondarzewiaceae</taxon>
        <taxon>Heterobasidion</taxon>
        <taxon>Heterobasidion annosum species complex</taxon>
    </lineage>
</organism>
<dbReference type="KEGG" id="hir:HETIRDRAFT_331280"/>
<dbReference type="RefSeq" id="XP_009552787.1">
    <property type="nucleotide sequence ID" value="XM_009554492.1"/>
</dbReference>
<feature type="non-terminal residue" evidence="1">
    <location>
        <position position="1"/>
    </location>
</feature>
<keyword evidence="2" id="KW-1185">Reference proteome</keyword>